<dbReference type="EC" id="4.2.1.1" evidence="2"/>
<gene>
    <name evidence="8" type="ORF">CR492_13625</name>
</gene>
<dbReference type="CDD" id="cd03378">
    <property type="entry name" value="beta_CA_cladeC"/>
    <property type="match status" value="1"/>
</dbReference>
<dbReference type="GO" id="GO:0008270">
    <property type="term" value="F:zinc ion binding"/>
    <property type="evidence" value="ECO:0007669"/>
    <property type="project" value="InterPro"/>
</dbReference>
<keyword evidence="4" id="KW-0456">Lyase</keyword>
<dbReference type="SMART" id="SM00947">
    <property type="entry name" value="Pro_CA"/>
    <property type="match status" value="1"/>
</dbReference>
<evidence type="ECO:0000256" key="7">
    <source>
        <dbReference type="SAM" id="SignalP"/>
    </source>
</evidence>
<evidence type="ECO:0000256" key="2">
    <source>
        <dbReference type="ARBA" id="ARBA00012925"/>
    </source>
</evidence>
<dbReference type="Pfam" id="PF00484">
    <property type="entry name" value="Pro_CA"/>
    <property type="match status" value="1"/>
</dbReference>
<comment type="caution">
    <text evidence="8">The sequence shown here is derived from an EMBL/GenBank/DDBJ whole genome shotgun (WGS) entry which is preliminary data.</text>
</comment>
<feature type="binding site" evidence="6">
    <location>
        <position position="142"/>
    </location>
    <ligand>
        <name>Zn(2+)</name>
        <dbReference type="ChEBI" id="CHEBI:29105"/>
    </ligand>
</feature>
<comment type="similarity">
    <text evidence="1">Belongs to the beta-class carbonic anhydrase family.</text>
</comment>
<dbReference type="InterPro" id="IPR036874">
    <property type="entry name" value="Carbonic_anhydrase_sf"/>
</dbReference>
<dbReference type="PROSITE" id="PS51318">
    <property type="entry name" value="TAT"/>
    <property type="match status" value="1"/>
</dbReference>
<dbReference type="PROSITE" id="PS00704">
    <property type="entry name" value="PROK_CO2_ANHYDRASE_1"/>
    <property type="match status" value="1"/>
</dbReference>
<dbReference type="EMBL" id="PDZR01000016">
    <property type="protein sequence ID" value="PNG25366.1"/>
    <property type="molecule type" value="Genomic_DNA"/>
</dbReference>
<feature type="binding site" evidence="6">
    <location>
        <position position="145"/>
    </location>
    <ligand>
        <name>Zn(2+)</name>
        <dbReference type="ChEBI" id="CHEBI:29105"/>
    </ligand>
</feature>
<evidence type="ECO:0000256" key="3">
    <source>
        <dbReference type="ARBA" id="ARBA00022833"/>
    </source>
</evidence>
<sequence length="236" mass="24197">MCNDCLPQGLSRRNLMLAGSVALAAAPLGGALAQAQPAASAADTPKAALALLVEGNARYVADAPRVRDFSAARASRAAGQAPFASILGCADSRVAPELAFDQNPGDLFVVRVAGNFVTTEGLGSLEFGAAVLGSKLIMVLGHTSCGAVNATVSALQKGNDLPGHIADLVRAMKPGIEPALKQPGPDLDHRAMIANIQYNVEQLKQATPILSAMVAKNEIDVVGAFYDLATGKVTLV</sequence>
<proteinExistence type="inferred from homology"/>
<comment type="cofactor">
    <cofactor evidence="6">
        <name>Zn(2+)</name>
        <dbReference type="ChEBI" id="CHEBI:29105"/>
    </cofactor>
    <text evidence="6">Binds 1 zinc ion per subunit.</text>
</comment>
<dbReference type="Gene3D" id="3.40.1050.10">
    <property type="entry name" value="Carbonic anhydrase"/>
    <property type="match status" value="1"/>
</dbReference>
<keyword evidence="3 6" id="KW-0862">Zinc</keyword>
<dbReference type="RefSeq" id="WP_102844294.1">
    <property type="nucleotide sequence ID" value="NZ_PDZR01000016.1"/>
</dbReference>
<dbReference type="InterPro" id="IPR001765">
    <property type="entry name" value="Carbonic_anhydrase"/>
</dbReference>
<feature type="chain" id="PRO_5014324681" description="carbonic anhydrase" evidence="7">
    <location>
        <begin position="25"/>
        <end position="236"/>
    </location>
</feature>
<feature type="binding site" evidence="6">
    <location>
        <position position="89"/>
    </location>
    <ligand>
        <name>Zn(2+)</name>
        <dbReference type="ChEBI" id="CHEBI:29105"/>
    </ligand>
</feature>
<dbReference type="PANTHER" id="PTHR11002">
    <property type="entry name" value="CARBONIC ANHYDRASE"/>
    <property type="match status" value="1"/>
</dbReference>
<dbReference type="OrthoDB" id="9797527at2"/>
<dbReference type="AlphaFoldDB" id="A0A2J7TF22"/>
<dbReference type="InterPro" id="IPR015892">
    <property type="entry name" value="Carbonic_anhydrase_CS"/>
</dbReference>
<feature type="binding site" evidence="6">
    <location>
        <position position="91"/>
    </location>
    <ligand>
        <name>Zn(2+)</name>
        <dbReference type="ChEBI" id="CHEBI:29105"/>
    </ligand>
</feature>
<comment type="catalytic activity">
    <reaction evidence="5">
        <text>hydrogencarbonate + H(+) = CO2 + H2O</text>
        <dbReference type="Rhea" id="RHEA:10748"/>
        <dbReference type="ChEBI" id="CHEBI:15377"/>
        <dbReference type="ChEBI" id="CHEBI:15378"/>
        <dbReference type="ChEBI" id="CHEBI:16526"/>
        <dbReference type="ChEBI" id="CHEBI:17544"/>
        <dbReference type="EC" id="4.2.1.1"/>
    </reaction>
</comment>
<evidence type="ECO:0000256" key="1">
    <source>
        <dbReference type="ARBA" id="ARBA00006217"/>
    </source>
</evidence>
<dbReference type="PANTHER" id="PTHR11002:SF79">
    <property type="entry name" value="CARBONIC ANHYDRASE 2"/>
    <property type="match status" value="1"/>
</dbReference>
<evidence type="ECO:0000256" key="6">
    <source>
        <dbReference type="PIRSR" id="PIRSR601765-1"/>
    </source>
</evidence>
<keyword evidence="7" id="KW-0732">Signal</keyword>
<accession>A0A2J7TF22</accession>
<dbReference type="GO" id="GO:0015976">
    <property type="term" value="P:carbon utilization"/>
    <property type="evidence" value="ECO:0007669"/>
    <property type="project" value="InterPro"/>
</dbReference>
<reference evidence="8 9" key="1">
    <citation type="submission" date="2017-10" db="EMBL/GenBank/DDBJ databases">
        <title>Genome announcement of Methylocella silvestris TVC from permafrost.</title>
        <authorList>
            <person name="Wang J."/>
            <person name="Geng K."/>
            <person name="Ul-Haque F."/>
            <person name="Crombie A.T."/>
            <person name="Street L.E."/>
            <person name="Wookey P.A."/>
            <person name="Murrell J.C."/>
            <person name="Pratscher J."/>
        </authorList>
    </citation>
    <scope>NUCLEOTIDE SEQUENCE [LARGE SCALE GENOMIC DNA]</scope>
    <source>
        <strain evidence="8 9">TVC</strain>
    </source>
</reference>
<evidence type="ECO:0000313" key="9">
    <source>
        <dbReference type="Proteomes" id="UP000236286"/>
    </source>
</evidence>
<evidence type="ECO:0000256" key="5">
    <source>
        <dbReference type="ARBA" id="ARBA00048348"/>
    </source>
</evidence>
<feature type="signal peptide" evidence="7">
    <location>
        <begin position="1"/>
        <end position="24"/>
    </location>
</feature>
<dbReference type="SUPFAM" id="SSF53056">
    <property type="entry name" value="beta-carbonic anhydrase, cab"/>
    <property type="match status" value="1"/>
</dbReference>
<dbReference type="InterPro" id="IPR006311">
    <property type="entry name" value="TAT_signal"/>
</dbReference>
<dbReference type="GO" id="GO:0004089">
    <property type="term" value="F:carbonate dehydratase activity"/>
    <property type="evidence" value="ECO:0007669"/>
    <property type="project" value="UniProtKB-EC"/>
</dbReference>
<protein>
    <recommendedName>
        <fullName evidence="2">carbonic anhydrase</fullName>
        <ecNumber evidence="2">4.2.1.1</ecNumber>
    </recommendedName>
</protein>
<evidence type="ECO:0000256" key="4">
    <source>
        <dbReference type="ARBA" id="ARBA00023239"/>
    </source>
</evidence>
<dbReference type="Proteomes" id="UP000236286">
    <property type="component" value="Unassembled WGS sequence"/>
</dbReference>
<keyword evidence="6" id="KW-0479">Metal-binding</keyword>
<organism evidence="8 9">
    <name type="scientific">Methylocella silvestris</name>
    <dbReference type="NCBI Taxonomy" id="199596"/>
    <lineage>
        <taxon>Bacteria</taxon>
        <taxon>Pseudomonadati</taxon>
        <taxon>Pseudomonadota</taxon>
        <taxon>Alphaproteobacteria</taxon>
        <taxon>Hyphomicrobiales</taxon>
        <taxon>Beijerinckiaceae</taxon>
        <taxon>Methylocella</taxon>
    </lineage>
</organism>
<evidence type="ECO:0000313" key="8">
    <source>
        <dbReference type="EMBL" id="PNG25366.1"/>
    </source>
</evidence>
<name>A0A2J7TF22_METSI</name>